<evidence type="ECO:0000313" key="2">
    <source>
        <dbReference type="EMBL" id="HIV23021.1"/>
    </source>
</evidence>
<dbReference type="Proteomes" id="UP000886889">
    <property type="component" value="Unassembled WGS sequence"/>
</dbReference>
<keyword evidence="1" id="KW-0472">Membrane</keyword>
<proteinExistence type="predicted"/>
<protein>
    <submittedName>
        <fullName evidence="2">Pilus assembly protein</fullName>
    </submittedName>
</protein>
<name>A0A9D1T826_9FIRM</name>
<evidence type="ECO:0000313" key="3">
    <source>
        <dbReference type="Proteomes" id="UP000886889"/>
    </source>
</evidence>
<reference evidence="2" key="1">
    <citation type="submission" date="2020-10" db="EMBL/GenBank/DDBJ databases">
        <authorList>
            <person name="Gilroy R."/>
        </authorList>
    </citation>
    <scope>NUCLEOTIDE SEQUENCE</scope>
    <source>
        <strain evidence="2">ChiBcec6-7307</strain>
    </source>
</reference>
<sequence length="147" mass="15946">MAEEKGSFTVEAALLMTLIIPVLTALLYGSFYLHDCAVMQGAACELAAVGSTLRTEPDREALMEQKRKKLLQGRLLGTRDSSMTLAVSESEVKVSCSGNFYVPGLVGRLLGEDLGRIEKSWTRKLQDPAGTIRKVRGLRAMLDAAKG</sequence>
<reference evidence="2" key="2">
    <citation type="journal article" date="2021" name="PeerJ">
        <title>Extensive microbial diversity within the chicken gut microbiome revealed by metagenomics and culture.</title>
        <authorList>
            <person name="Gilroy R."/>
            <person name="Ravi A."/>
            <person name="Getino M."/>
            <person name="Pursley I."/>
            <person name="Horton D.L."/>
            <person name="Alikhan N.F."/>
            <person name="Baker D."/>
            <person name="Gharbi K."/>
            <person name="Hall N."/>
            <person name="Watson M."/>
            <person name="Adriaenssens E.M."/>
            <person name="Foster-Nyarko E."/>
            <person name="Jarju S."/>
            <person name="Secka A."/>
            <person name="Antonio M."/>
            <person name="Oren A."/>
            <person name="Chaudhuri R.R."/>
            <person name="La Ragione R."/>
            <person name="Hildebrand F."/>
            <person name="Pallen M.J."/>
        </authorList>
    </citation>
    <scope>NUCLEOTIDE SEQUENCE</scope>
    <source>
        <strain evidence="2">ChiBcec6-7307</strain>
    </source>
</reference>
<gene>
    <name evidence="2" type="ORF">IAC80_03680</name>
</gene>
<comment type="caution">
    <text evidence="2">The sequence shown here is derived from an EMBL/GenBank/DDBJ whole genome shotgun (WGS) entry which is preliminary data.</text>
</comment>
<keyword evidence="1" id="KW-0812">Transmembrane</keyword>
<organism evidence="2 3">
    <name type="scientific">Candidatus Merdiplasma excrementigallinarum</name>
    <dbReference type="NCBI Taxonomy" id="2840864"/>
    <lineage>
        <taxon>Bacteria</taxon>
        <taxon>Bacillati</taxon>
        <taxon>Bacillota</taxon>
        <taxon>Clostridia</taxon>
        <taxon>Lachnospirales</taxon>
        <taxon>Lachnospiraceae</taxon>
        <taxon>Lachnospiraceae incertae sedis</taxon>
        <taxon>Candidatus Merdiplasma</taxon>
    </lineage>
</organism>
<accession>A0A9D1T826</accession>
<dbReference type="EMBL" id="DVOS01000036">
    <property type="protein sequence ID" value="HIV23021.1"/>
    <property type="molecule type" value="Genomic_DNA"/>
</dbReference>
<evidence type="ECO:0000256" key="1">
    <source>
        <dbReference type="SAM" id="Phobius"/>
    </source>
</evidence>
<keyword evidence="1" id="KW-1133">Transmembrane helix</keyword>
<dbReference type="AlphaFoldDB" id="A0A9D1T826"/>
<feature type="transmembrane region" description="Helical" evidence="1">
    <location>
        <begin position="12"/>
        <end position="33"/>
    </location>
</feature>